<evidence type="ECO:0000259" key="1">
    <source>
        <dbReference type="Pfam" id="PF13186"/>
    </source>
</evidence>
<dbReference type="SUPFAM" id="SSF102114">
    <property type="entry name" value="Radical SAM enzymes"/>
    <property type="match status" value="1"/>
</dbReference>
<accession>X1N8B9</accession>
<dbReference type="AlphaFoldDB" id="X1N8B9"/>
<protein>
    <recommendedName>
        <fullName evidence="1">4Fe4S-binding SPASM domain-containing protein</fullName>
    </recommendedName>
</protein>
<dbReference type="InterPro" id="IPR058240">
    <property type="entry name" value="rSAM_sf"/>
</dbReference>
<reference evidence="2" key="1">
    <citation type="journal article" date="2014" name="Front. Microbiol.">
        <title>High frequency of phylogenetically diverse reductive dehalogenase-homologous genes in deep subseafloor sedimentary metagenomes.</title>
        <authorList>
            <person name="Kawai M."/>
            <person name="Futagami T."/>
            <person name="Toyoda A."/>
            <person name="Takaki Y."/>
            <person name="Nishi S."/>
            <person name="Hori S."/>
            <person name="Arai W."/>
            <person name="Tsubouchi T."/>
            <person name="Morono Y."/>
            <person name="Uchiyama I."/>
            <person name="Ito T."/>
            <person name="Fujiyama A."/>
            <person name="Inagaki F."/>
            <person name="Takami H."/>
        </authorList>
    </citation>
    <scope>NUCLEOTIDE SEQUENCE</scope>
    <source>
        <strain evidence="2">Expedition CK06-06</strain>
    </source>
</reference>
<evidence type="ECO:0000313" key="2">
    <source>
        <dbReference type="EMBL" id="GAI40262.1"/>
    </source>
</evidence>
<dbReference type="Gene3D" id="3.20.20.70">
    <property type="entry name" value="Aldolase class I"/>
    <property type="match status" value="1"/>
</dbReference>
<gene>
    <name evidence="2" type="ORF">S06H3_48207</name>
</gene>
<proteinExistence type="predicted"/>
<dbReference type="Pfam" id="PF13186">
    <property type="entry name" value="SPASM"/>
    <property type="match status" value="1"/>
</dbReference>
<dbReference type="EMBL" id="BARV01030345">
    <property type="protein sequence ID" value="GAI40262.1"/>
    <property type="molecule type" value="Genomic_DNA"/>
</dbReference>
<organism evidence="2">
    <name type="scientific">marine sediment metagenome</name>
    <dbReference type="NCBI Taxonomy" id="412755"/>
    <lineage>
        <taxon>unclassified sequences</taxon>
        <taxon>metagenomes</taxon>
        <taxon>ecological metagenomes</taxon>
    </lineage>
</organism>
<comment type="caution">
    <text evidence="2">The sequence shown here is derived from an EMBL/GenBank/DDBJ whole genome shotgun (WGS) entry which is preliminary data.</text>
</comment>
<feature type="domain" description="4Fe4S-binding SPASM" evidence="1">
    <location>
        <begin position="101"/>
        <end position="160"/>
    </location>
</feature>
<dbReference type="InterPro" id="IPR023885">
    <property type="entry name" value="4Fe4S-binding_SPASM_dom"/>
</dbReference>
<sequence>MTTYLSLNQKELKDFFWFIQDYIQPDNMAVNLGRGNMENKRLKEFQMNYYRDVVQVKRQAIANKNIPYYDFKLGKLLLAKDMVMYDLVKKTFTENRFQSLCYAGSLSGVMSETGEIFPCELLNESMGNIREYHYDFKQLWMSPRANEVRRKIKKGKCFCTYECALNTNILFNIKYYPRLLKELITKKKVDVPGIAG</sequence>
<dbReference type="InterPro" id="IPR013785">
    <property type="entry name" value="Aldolase_TIM"/>
</dbReference>
<name>X1N8B9_9ZZZZ</name>